<dbReference type="GO" id="GO:0005886">
    <property type="term" value="C:plasma membrane"/>
    <property type="evidence" value="ECO:0007669"/>
    <property type="project" value="UniProtKB-SubCell"/>
</dbReference>
<protein>
    <submittedName>
        <fullName evidence="11">PTS galactitol transporter subunit IIC</fullName>
    </submittedName>
</protein>
<proteinExistence type="predicted"/>
<dbReference type="OrthoDB" id="9787936at2"/>
<dbReference type="InterPro" id="IPR004703">
    <property type="entry name" value="PTS_sugar-sp_permease"/>
</dbReference>
<keyword evidence="2" id="KW-0813">Transport</keyword>
<dbReference type="PROSITE" id="PS51104">
    <property type="entry name" value="PTS_EIIC_TYPE_2"/>
    <property type="match status" value="1"/>
</dbReference>
<evidence type="ECO:0000256" key="9">
    <source>
        <dbReference type="SAM" id="Phobius"/>
    </source>
</evidence>
<evidence type="ECO:0000313" key="11">
    <source>
        <dbReference type="EMBL" id="AXY24979.1"/>
    </source>
</evidence>
<feature type="transmembrane region" description="Helical" evidence="9">
    <location>
        <begin position="308"/>
        <end position="326"/>
    </location>
</feature>
<feature type="transmembrane region" description="Helical" evidence="9">
    <location>
        <begin position="91"/>
        <end position="115"/>
    </location>
</feature>
<dbReference type="EMBL" id="CP023434">
    <property type="protein sequence ID" value="AXY24979.1"/>
    <property type="molecule type" value="Genomic_DNA"/>
</dbReference>
<dbReference type="PANTHER" id="PTHR37324:SF2">
    <property type="entry name" value="PTS SYSTEM GALACTITOL-SPECIFIC EIIC COMPONENT"/>
    <property type="match status" value="1"/>
</dbReference>
<feature type="transmembrane region" description="Helical" evidence="9">
    <location>
        <begin position="248"/>
        <end position="269"/>
    </location>
</feature>
<feature type="domain" description="PTS EIIC type-2" evidence="10">
    <location>
        <begin position="8"/>
        <end position="437"/>
    </location>
</feature>
<keyword evidence="7 9" id="KW-1133">Transmembrane helix</keyword>
<dbReference type="GO" id="GO:0009401">
    <property type="term" value="P:phosphoenolpyruvate-dependent sugar phosphotransferase system"/>
    <property type="evidence" value="ECO:0007669"/>
    <property type="project" value="UniProtKB-KW"/>
</dbReference>
<evidence type="ECO:0000313" key="12">
    <source>
        <dbReference type="Proteomes" id="UP000263232"/>
    </source>
</evidence>
<keyword evidence="3" id="KW-1003">Cell membrane</keyword>
<evidence type="ECO:0000256" key="7">
    <source>
        <dbReference type="ARBA" id="ARBA00022989"/>
    </source>
</evidence>
<keyword evidence="4" id="KW-0762">Sugar transport</keyword>
<dbReference type="InterPro" id="IPR013014">
    <property type="entry name" value="PTS_EIIC_2"/>
</dbReference>
<dbReference type="Proteomes" id="UP000263232">
    <property type="component" value="Chromosome"/>
</dbReference>
<gene>
    <name evidence="11" type="ORF">CL176_02460</name>
</gene>
<dbReference type="AlphaFoldDB" id="A0A347WIS2"/>
<dbReference type="PANTHER" id="PTHR37324">
    <property type="entry name" value="PTS SYSTEM GALACTITOL-SPECIFIC EIIC COMPONENT"/>
    <property type="match status" value="1"/>
</dbReference>
<reference evidence="11 12" key="1">
    <citation type="submission" date="2017-09" db="EMBL/GenBank/DDBJ databases">
        <title>Complete genome sequence of Oxytococcus suis strain ZY16052.</title>
        <authorList>
            <person name="Li F."/>
        </authorList>
    </citation>
    <scope>NUCLEOTIDE SEQUENCE [LARGE SCALE GENOMIC DNA]</scope>
    <source>
        <strain evidence="11 12">ZY16052</strain>
    </source>
</reference>
<comment type="subcellular location">
    <subcellularLocation>
        <location evidence="1">Cell membrane</location>
        <topology evidence="1">Multi-pass membrane protein</topology>
    </subcellularLocation>
</comment>
<keyword evidence="8 9" id="KW-0472">Membrane</keyword>
<keyword evidence="5" id="KW-0598">Phosphotransferase system</keyword>
<accession>A0A347WIS2</accession>
<sequence>MNVILNIVQYIVDLGASVMLPIIIFILGMLFRQGVGKSLKSALTIGVGFIGIGLVVDLLNANLGPAAQSMAERFSLNLSVVDLGWPGTSPFAWASDMGLIAIPVSIVVNIIMLLTRTTKVVNVDIWNIWHMAFTGAIVQVATGSFLMGIVGVVIHSILAFKFGDIYQSVTDNYFGLEGVAIPHGTSSYMGVFAKPIDDLIEAIPGLNKINFNTDTLEERIGAFGDPTVIGGVLGFVIGLLAGYNIGDALLLAVQMAAVMVLMPVVVKFIMQGLLPISEAAKVFLDKRFQGGEFLVGMDPALLLGDPQVISTGLLFIPITILIAALVPGNEVLPFGDLATVSFFVAMAVAIHKGNIFRSLISGSIIMTITVWISNQMIGLQTTLGQQVNLVEEGVRVSSLDQAGSPITYLAANILNGNIPFGVIVIGIIYVVAYGYTYVAYKKKRLYIPDED</sequence>
<dbReference type="RefSeq" id="WP_118989900.1">
    <property type="nucleotide sequence ID" value="NZ_CP023434.1"/>
</dbReference>
<dbReference type="GO" id="GO:0015577">
    <property type="term" value="F:galactitol transmembrane transporter activity"/>
    <property type="evidence" value="ECO:0007669"/>
    <property type="project" value="InterPro"/>
</dbReference>
<dbReference type="KEGG" id="abae:CL176_02460"/>
<dbReference type="Pfam" id="PF03611">
    <property type="entry name" value="EIIC-GAT"/>
    <property type="match status" value="1"/>
</dbReference>
<evidence type="ECO:0000259" key="10">
    <source>
        <dbReference type="PROSITE" id="PS51104"/>
    </source>
</evidence>
<evidence type="ECO:0000256" key="6">
    <source>
        <dbReference type="ARBA" id="ARBA00022692"/>
    </source>
</evidence>
<feature type="transmembrane region" description="Helical" evidence="9">
    <location>
        <begin position="418"/>
        <end position="438"/>
    </location>
</feature>
<feature type="transmembrane region" description="Helical" evidence="9">
    <location>
        <begin position="43"/>
        <end position="63"/>
    </location>
</feature>
<evidence type="ECO:0000256" key="4">
    <source>
        <dbReference type="ARBA" id="ARBA00022597"/>
    </source>
</evidence>
<dbReference type="InterPro" id="IPR013853">
    <property type="entry name" value="EIIC-GAT"/>
</dbReference>
<feature type="transmembrane region" description="Helical" evidence="9">
    <location>
        <begin position="355"/>
        <end position="373"/>
    </location>
</feature>
<evidence type="ECO:0000256" key="3">
    <source>
        <dbReference type="ARBA" id="ARBA00022475"/>
    </source>
</evidence>
<keyword evidence="12" id="KW-1185">Reference proteome</keyword>
<keyword evidence="6 9" id="KW-0812">Transmembrane</keyword>
<feature type="transmembrane region" description="Helical" evidence="9">
    <location>
        <begin position="6"/>
        <end position="31"/>
    </location>
</feature>
<evidence type="ECO:0000256" key="2">
    <source>
        <dbReference type="ARBA" id="ARBA00022448"/>
    </source>
</evidence>
<name>A0A347WIS2_9LACT</name>
<dbReference type="PIRSF" id="PIRSF006304">
    <property type="entry name" value="GatC"/>
    <property type="match status" value="1"/>
</dbReference>
<feature type="transmembrane region" description="Helical" evidence="9">
    <location>
        <begin position="136"/>
        <end position="158"/>
    </location>
</feature>
<evidence type="ECO:0000256" key="1">
    <source>
        <dbReference type="ARBA" id="ARBA00004651"/>
    </source>
</evidence>
<organism evidence="11 12">
    <name type="scientific">Suicoccus acidiformans</name>
    <dbReference type="NCBI Taxonomy" id="2036206"/>
    <lineage>
        <taxon>Bacteria</taxon>
        <taxon>Bacillati</taxon>
        <taxon>Bacillota</taxon>
        <taxon>Bacilli</taxon>
        <taxon>Lactobacillales</taxon>
        <taxon>Aerococcaceae</taxon>
        <taxon>Suicoccus</taxon>
    </lineage>
</organism>
<evidence type="ECO:0000256" key="5">
    <source>
        <dbReference type="ARBA" id="ARBA00022683"/>
    </source>
</evidence>
<evidence type="ECO:0000256" key="8">
    <source>
        <dbReference type="ARBA" id="ARBA00023136"/>
    </source>
</evidence>